<name>A0A9X2S8W4_9FIRM</name>
<reference evidence="2" key="1">
    <citation type="submission" date="2022-07" db="EMBL/GenBank/DDBJ databases">
        <title>Enhanced cultured diversity of the mouse gut microbiota enables custom-made synthetic communities.</title>
        <authorList>
            <person name="Afrizal A."/>
        </authorList>
    </citation>
    <scope>NUCLEOTIDE SEQUENCE</scope>
    <source>
        <strain evidence="2">DSM 29482</strain>
    </source>
</reference>
<dbReference type="EMBL" id="JANJZL010000019">
    <property type="protein sequence ID" value="MCR2045496.1"/>
    <property type="molecule type" value="Genomic_DNA"/>
</dbReference>
<keyword evidence="1" id="KW-0175">Coiled coil</keyword>
<evidence type="ECO:0000313" key="3">
    <source>
        <dbReference type="Proteomes" id="UP001142078"/>
    </source>
</evidence>
<keyword evidence="3" id="KW-1185">Reference proteome</keyword>
<dbReference type="OrthoDB" id="1918216at2"/>
<gene>
    <name evidence="2" type="ORF">NSA23_15450</name>
</gene>
<evidence type="ECO:0000313" key="2">
    <source>
        <dbReference type="EMBL" id="MCR2045496.1"/>
    </source>
</evidence>
<protein>
    <recommendedName>
        <fullName evidence="4">Transglycosylase</fullName>
    </recommendedName>
</protein>
<evidence type="ECO:0008006" key="4">
    <source>
        <dbReference type="Google" id="ProtNLM"/>
    </source>
</evidence>
<feature type="coiled-coil region" evidence="1">
    <location>
        <begin position="49"/>
        <end position="99"/>
    </location>
</feature>
<evidence type="ECO:0000256" key="1">
    <source>
        <dbReference type="SAM" id="Coils"/>
    </source>
</evidence>
<dbReference type="Proteomes" id="UP001142078">
    <property type="component" value="Unassembled WGS sequence"/>
</dbReference>
<proteinExistence type="predicted"/>
<accession>A0A9X2S8W4</accession>
<dbReference type="RefSeq" id="WP_042678507.1">
    <property type="nucleotide sequence ID" value="NZ_CABKTM010000005.1"/>
</dbReference>
<comment type="caution">
    <text evidence="2">The sequence shown here is derived from an EMBL/GenBank/DDBJ whole genome shotgun (WGS) entry which is preliminary data.</text>
</comment>
<dbReference type="AlphaFoldDB" id="A0A9X2S8W4"/>
<organism evidence="2 3">
    <name type="scientific">Anaerosalibacter massiliensis</name>
    <dbReference type="NCBI Taxonomy" id="1347392"/>
    <lineage>
        <taxon>Bacteria</taxon>
        <taxon>Bacillati</taxon>
        <taxon>Bacillota</taxon>
        <taxon>Tissierellia</taxon>
        <taxon>Tissierellales</taxon>
        <taxon>Sporanaerobacteraceae</taxon>
        <taxon>Anaerosalibacter</taxon>
    </lineage>
</organism>
<sequence>MKARIQPVKIVECDKCGKEFSIKVKVKKLGKGIEQSYFKCPKCKAKYEVARTNSNTRRLQKELNRLQLEYNKKPSEKGYKKISKKREELRKEMLKLNERLG</sequence>